<evidence type="ECO:0000256" key="26">
    <source>
        <dbReference type="SAM" id="Phobius"/>
    </source>
</evidence>
<evidence type="ECO:0000256" key="19">
    <source>
        <dbReference type="ARBA" id="ARBA00032454"/>
    </source>
</evidence>
<evidence type="ECO:0000256" key="3">
    <source>
        <dbReference type="ARBA" id="ARBA00004752"/>
    </source>
</evidence>
<evidence type="ECO:0000256" key="1">
    <source>
        <dbReference type="ARBA" id="ARBA00002624"/>
    </source>
</evidence>
<evidence type="ECO:0000256" key="7">
    <source>
        <dbReference type="ARBA" id="ARBA00022475"/>
    </source>
</evidence>
<keyword evidence="26" id="KW-0812">Transmembrane</keyword>
<evidence type="ECO:0000256" key="13">
    <source>
        <dbReference type="ARBA" id="ARBA00022960"/>
    </source>
</evidence>
<evidence type="ECO:0000256" key="22">
    <source>
        <dbReference type="NCBIfam" id="TIGR02071"/>
    </source>
</evidence>
<dbReference type="GO" id="GO:0009002">
    <property type="term" value="F:serine-type D-Ala-D-Ala carboxypeptidase activity"/>
    <property type="evidence" value="ECO:0007669"/>
    <property type="project" value="UniProtKB-EC"/>
</dbReference>
<keyword evidence="7" id="KW-1003">Cell membrane</keyword>
<comment type="pathway">
    <text evidence="3 23">Cell wall biogenesis; peptidoglycan biosynthesis.</text>
</comment>
<evidence type="ECO:0000313" key="30">
    <source>
        <dbReference type="EMBL" id="WDE04528.1"/>
    </source>
</evidence>
<dbReference type="SUPFAM" id="SSF53955">
    <property type="entry name" value="Lysozyme-like"/>
    <property type="match status" value="1"/>
</dbReference>
<comment type="subcellular location">
    <subcellularLocation>
        <location evidence="2">Cell membrane</location>
    </subcellularLocation>
</comment>
<evidence type="ECO:0000256" key="9">
    <source>
        <dbReference type="ARBA" id="ARBA00022670"/>
    </source>
</evidence>
<dbReference type="GO" id="GO:0008658">
    <property type="term" value="F:penicillin binding"/>
    <property type="evidence" value="ECO:0007669"/>
    <property type="project" value="UniProtKB-UniRule"/>
</dbReference>
<keyword evidence="11 23" id="KW-0808">Transferase</keyword>
<evidence type="ECO:0000256" key="11">
    <source>
        <dbReference type="ARBA" id="ARBA00022679"/>
    </source>
</evidence>
<evidence type="ECO:0000256" key="17">
    <source>
        <dbReference type="ARBA" id="ARBA00023268"/>
    </source>
</evidence>
<keyword evidence="18 23" id="KW-0961">Cell wall biogenesis/degradation</keyword>
<dbReference type="Gene3D" id="1.20.5.100">
    <property type="entry name" value="Cytochrome c1, transmembrane anchor, C-terminal"/>
    <property type="match status" value="1"/>
</dbReference>
<reference evidence="30 31" key="1">
    <citation type="journal article" date="2015" name="Genome Announc.">
        <title>Draft Genome Sequences of Marine Isolates of Thalassomonas viridans and Thalassomonas actiniarum.</title>
        <authorList>
            <person name="Olonade I."/>
            <person name="van Zyl L.J."/>
            <person name="Trindade M."/>
        </authorList>
    </citation>
    <scope>NUCLEOTIDE SEQUENCE [LARGE SCALE GENOMIC DNA]</scope>
    <source>
        <strain evidence="30 31">XOM25</strain>
    </source>
</reference>
<evidence type="ECO:0000313" key="31">
    <source>
        <dbReference type="Proteomes" id="UP000032352"/>
    </source>
</evidence>
<dbReference type="InterPro" id="IPR001264">
    <property type="entry name" value="Glyco_trans_51"/>
</dbReference>
<evidence type="ECO:0000256" key="6">
    <source>
        <dbReference type="ARBA" id="ARBA00018637"/>
    </source>
</evidence>
<keyword evidence="13 23" id="KW-0133">Cell shape</keyword>
<evidence type="ECO:0000256" key="5">
    <source>
        <dbReference type="ARBA" id="ARBA00007739"/>
    </source>
</evidence>
<dbReference type="PANTHER" id="PTHR32282">
    <property type="entry name" value="BINDING PROTEIN TRANSPEPTIDASE, PUTATIVE-RELATED"/>
    <property type="match status" value="1"/>
</dbReference>
<comment type="catalytic activity">
    <reaction evidence="21">
        <text>[GlcNAc-(1-&gt;4)-Mur2Ac(oyl-L-Ala-gamma-D-Glu-L-Lys-D-Ala-D-Ala)](n)-di-trans,octa-cis-undecaprenyl diphosphate + beta-D-GlcNAc-(1-&gt;4)-Mur2Ac(oyl-L-Ala-gamma-D-Glu-L-Lys-D-Ala-D-Ala)-di-trans,octa-cis-undecaprenyl diphosphate = [GlcNAc-(1-&gt;4)-Mur2Ac(oyl-L-Ala-gamma-D-Glu-L-Lys-D-Ala-D-Ala)](n+1)-di-trans,octa-cis-undecaprenyl diphosphate + di-trans,octa-cis-undecaprenyl diphosphate + H(+)</text>
        <dbReference type="Rhea" id="RHEA:23708"/>
        <dbReference type="Rhea" id="RHEA-COMP:9602"/>
        <dbReference type="Rhea" id="RHEA-COMP:9603"/>
        <dbReference type="ChEBI" id="CHEBI:15378"/>
        <dbReference type="ChEBI" id="CHEBI:58405"/>
        <dbReference type="ChEBI" id="CHEBI:60033"/>
        <dbReference type="ChEBI" id="CHEBI:78435"/>
        <dbReference type="EC" id="2.4.99.28"/>
    </reaction>
</comment>
<dbReference type="GO" id="GO:0046677">
    <property type="term" value="P:response to antibiotic"/>
    <property type="evidence" value="ECO:0007669"/>
    <property type="project" value="UniProtKB-UniRule"/>
</dbReference>
<dbReference type="AlphaFoldDB" id="A0AAF0C8A1"/>
<evidence type="ECO:0000256" key="4">
    <source>
        <dbReference type="ARBA" id="ARBA00007090"/>
    </source>
</evidence>
<keyword evidence="15 26" id="KW-0472">Membrane</keyword>
<keyword evidence="12" id="KW-0378">Hydrolase</keyword>
<feature type="transmembrane region" description="Helical" evidence="26">
    <location>
        <begin position="28"/>
        <end position="53"/>
    </location>
</feature>
<evidence type="ECO:0000256" key="2">
    <source>
        <dbReference type="ARBA" id="ARBA00004236"/>
    </source>
</evidence>
<feature type="domain" description="Glycosyl transferase family 51" evidence="28">
    <location>
        <begin position="173"/>
        <end position="345"/>
    </location>
</feature>
<evidence type="ECO:0000256" key="23">
    <source>
        <dbReference type="PIRNR" id="PIRNR002799"/>
    </source>
</evidence>
<evidence type="ECO:0000256" key="8">
    <source>
        <dbReference type="ARBA" id="ARBA00022645"/>
    </source>
</evidence>
<dbReference type="EMBL" id="CP059733">
    <property type="protein sequence ID" value="WDE04528.1"/>
    <property type="molecule type" value="Genomic_DNA"/>
</dbReference>
<dbReference type="GO" id="GO:0030288">
    <property type="term" value="C:outer membrane-bounded periplasmic space"/>
    <property type="evidence" value="ECO:0007669"/>
    <property type="project" value="TreeGrafter"/>
</dbReference>
<keyword evidence="10 23" id="KW-0328">Glycosyltransferase</keyword>
<dbReference type="SUPFAM" id="SSF56601">
    <property type="entry name" value="beta-lactamase/transpeptidase-like"/>
    <property type="match status" value="1"/>
</dbReference>
<proteinExistence type="inferred from homology"/>
<dbReference type="InterPro" id="IPR011813">
    <property type="entry name" value="PBP_1b"/>
</dbReference>
<dbReference type="Pfam" id="PF14814">
    <property type="entry name" value="UB2H"/>
    <property type="match status" value="1"/>
</dbReference>
<evidence type="ECO:0000256" key="25">
    <source>
        <dbReference type="SAM" id="MobiDB-lite"/>
    </source>
</evidence>
<keyword evidence="8" id="KW-0121">Carboxypeptidase</keyword>
<feature type="region of interest" description="Disordered" evidence="25">
    <location>
        <begin position="1"/>
        <end position="22"/>
    </location>
</feature>
<protein>
    <recommendedName>
        <fullName evidence="6 22">Penicillin-binding protein 1B</fullName>
        <shortName evidence="23">PBP-1b</shortName>
        <shortName evidence="23">PBP1b</shortName>
    </recommendedName>
    <alternativeName>
        <fullName evidence="19 23">Murein polymerase</fullName>
    </alternativeName>
</protein>
<dbReference type="GO" id="GO:0006508">
    <property type="term" value="P:proteolysis"/>
    <property type="evidence" value="ECO:0007669"/>
    <property type="project" value="UniProtKB-KW"/>
</dbReference>
<feature type="domain" description="Penicillin-binding protein transpeptidase" evidence="27">
    <location>
        <begin position="438"/>
        <end position="676"/>
    </location>
</feature>
<evidence type="ECO:0000256" key="20">
    <source>
        <dbReference type="ARBA" id="ARBA00034000"/>
    </source>
</evidence>
<dbReference type="GO" id="GO:0008955">
    <property type="term" value="F:peptidoglycan glycosyltransferase activity"/>
    <property type="evidence" value="ECO:0007669"/>
    <property type="project" value="UniProtKB-UniRule"/>
</dbReference>
<comment type="function">
    <text evidence="1 23">Cell wall formation. Synthesis of cross-linked peptidoglycan from the lipid intermediates. The enzyme has a penicillin-insensitive transglycosylase N-terminal domain (formation of linear glycan strands) and a penicillin-sensitive transpeptidase C-terminal domain (cross-linking of the peptide subunits).</text>
</comment>
<dbReference type="GO" id="GO:0008360">
    <property type="term" value="P:regulation of cell shape"/>
    <property type="evidence" value="ECO:0007669"/>
    <property type="project" value="UniProtKB-UniRule"/>
</dbReference>
<dbReference type="GO" id="GO:0009274">
    <property type="term" value="C:peptidoglycan-based cell wall"/>
    <property type="evidence" value="ECO:0007669"/>
    <property type="project" value="UniProtKB-UniRule"/>
</dbReference>
<comment type="similarity">
    <text evidence="4 23">In the C-terminal section; belongs to the transpeptidase family.</text>
</comment>
<feature type="compositionally biased region" description="Basic residues" evidence="25">
    <location>
        <begin position="1"/>
        <end position="17"/>
    </location>
</feature>
<dbReference type="GO" id="GO:0071555">
    <property type="term" value="P:cell wall organization"/>
    <property type="evidence" value="ECO:0007669"/>
    <property type="project" value="UniProtKB-UniRule"/>
</dbReference>
<comment type="catalytic activity">
    <reaction evidence="20">
        <text>Preferential cleavage: (Ac)2-L-Lys-D-Ala-|-D-Ala. Also transpeptidation of peptidyl-alanyl moieties that are N-acyl substituents of D-alanine.</text>
        <dbReference type="EC" id="3.4.16.4"/>
    </reaction>
</comment>
<accession>A0AAF0C8A1</accession>
<name>A0AAF0C8A1_9GAMM</name>
<comment type="similarity">
    <text evidence="5 23">In the N-terminal section; belongs to the glycosyltransferase 51 family.</text>
</comment>
<dbReference type="GO" id="GO:0009252">
    <property type="term" value="P:peptidoglycan biosynthetic process"/>
    <property type="evidence" value="ECO:0007669"/>
    <property type="project" value="UniProtKB-UniRule"/>
</dbReference>
<evidence type="ECO:0000259" key="28">
    <source>
        <dbReference type="Pfam" id="PF00912"/>
    </source>
</evidence>
<sequence>MAKKKAASSKRNHKSKPQQKAPARSRSWLSWLFFTGLKLTLVAILALAGYAIYLDGKVRRTFEGQKWQVPVQVYGQVETLQPGEPLDLSGLAASLTYNGYQKVTRVSRPGQFALSKKRIIIFRRAFDFGAGIEPAAELTVDVNQGRISQLYQGSSQVSQLVLEPVLLDRIVPENKEDRVLVGLENIPEALLDTLLLVEDRDFYFHAGVSPLGILRALVQNIRAGRTVQGGSTLTQQLVKNMFLTRQKTLWRKLNEALMALILEYRYSKDQLLEAYVNEVYLGQHYANGIYGFGLAAKFYFGKSVAQLDAGEMALLIGQIKGPSYYDPWRYPERAKKRRDLILRLMFEHHLVSQQAFEAAVNDPLSVRKSRRLAKQKYPAYLQQVKRELSQHLENYRELSDIKVFTGFSHRSQTLLEQTIAKRLTALEQDTGEQELQAAMLVTDIASGEIRALSGGRKSNYSGFNRALNARRPVGSLIKPAVYLAALERYEEYNFATVLDDKAIALASDSGKEWRPKNYDGKYRQQVSLIDSLVLSLNIPTVNLGMSLGLDAVADAVHLLGYDRDITTRPSMLLGSINMSPLEINQLYLPIAAGGAYQQTHTITRIVSGQGETLWQFDRPAEPRMSENAAYLLDYALEQVTQRGTARSLSWRLKDKQVAGKTGTTNDLRDSWFIGYDAHHLVTTWVGRDDNKPMGLTGSSGALVLFADFLKHQGVADKQAVMPEGIAMILFERQSGNAVTEECDNTELYPAIILAIRVNENCLQKRPDTRSWLELLLGN</sequence>
<dbReference type="Gene3D" id="3.40.710.10">
    <property type="entry name" value="DD-peptidase/beta-lactamase superfamily"/>
    <property type="match status" value="1"/>
</dbReference>
<evidence type="ECO:0000256" key="16">
    <source>
        <dbReference type="ARBA" id="ARBA00023251"/>
    </source>
</evidence>
<keyword evidence="16" id="KW-0046">Antibiotic resistance</keyword>
<feature type="active site" description="Proton donor; for transglycosylase activity" evidence="24">
    <location>
        <position position="198"/>
    </location>
</feature>
<keyword evidence="31" id="KW-1185">Reference proteome</keyword>
<dbReference type="KEGG" id="tvd:SG34_024865"/>
<dbReference type="GO" id="GO:0005886">
    <property type="term" value="C:plasma membrane"/>
    <property type="evidence" value="ECO:0007669"/>
    <property type="project" value="UniProtKB-SubCell"/>
</dbReference>
<keyword evidence="9" id="KW-0645">Protease</keyword>
<dbReference type="NCBIfam" id="TIGR02071">
    <property type="entry name" value="PBP_1b"/>
    <property type="match status" value="1"/>
</dbReference>
<evidence type="ECO:0000256" key="21">
    <source>
        <dbReference type="ARBA" id="ARBA00049902"/>
    </source>
</evidence>
<dbReference type="Proteomes" id="UP000032352">
    <property type="component" value="Chromosome"/>
</dbReference>
<dbReference type="InterPro" id="IPR050396">
    <property type="entry name" value="Glycosyltr_51/Transpeptidase"/>
</dbReference>
<dbReference type="PANTHER" id="PTHR32282:SF11">
    <property type="entry name" value="PENICILLIN-BINDING PROTEIN 1B"/>
    <property type="match status" value="1"/>
</dbReference>
<dbReference type="InterPro" id="IPR023346">
    <property type="entry name" value="Lysozyme-like_dom_sf"/>
</dbReference>
<evidence type="ECO:0000259" key="29">
    <source>
        <dbReference type="Pfam" id="PF14814"/>
    </source>
</evidence>
<dbReference type="Pfam" id="PF00912">
    <property type="entry name" value="Transgly"/>
    <property type="match status" value="1"/>
</dbReference>
<dbReference type="InterPro" id="IPR036950">
    <property type="entry name" value="PBP_transglycosylase"/>
</dbReference>
<dbReference type="InterPro" id="IPR001460">
    <property type="entry name" value="PCN-bd_Tpept"/>
</dbReference>
<evidence type="ECO:0000256" key="12">
    <source>
        <dbReference type="ARBA" id="ARBA00022801"/>
    </source>
</evidence>
<feature type="active site" description="Acyl-ester intermediate; for transpeptidase activity" evidence="24">
    <location>
        <position position="475"/>
    </location>
</feature>
<feature type="domain" description="Bifunctional transglycosylase second" evidence="29">
    <location>
        <begin position="80"/>
        <end position="155"/>
    </location>
</feature>
<evidence type="ECO:0000256" key="15">
    <source>
        <dbReference type="ARBA" id="ARBA00023136"/>
    </source>
</evidence>
<dbReference type="InterPro" id="IPR012338">
    <property type="entry name" value="Beta-lactam/transpept-like"/>
</dbReference>
<keyword evidence="17" id="KW-0511">Multifunctional enzyme</keyword>
<evidence type="ECO:0000259" key="27">
    <source>
        <dbReference type="Pfam" id="PF00905"/>
    </source>
</evidence>
<evidence type="ECO:0000256" key="18">
    <source>
        <dbReference type="ARBA" id="ARBA00023316"/>
    </source>
</evidence>
<dbReference type="RefSeq" id="WP_044838015.1">
    <property type="nucleotide sequence ID" value="NZ_CP059733.1"/>
</dbReference>
<dbReference type="InterPro" id="IPR028166">
    <property type="entry name" value="UB2H"/>
</dbReference>
<evidence type="ECO:0000256" key="24">
    <source>
        <dbReference type="PIRSR" id="PIRSR002799-1"/>
    </source>
</evidence>
<dbReference type="Pfam" id="PF00905">
    <property type="entry name" value="Transpeptidase"/>
    <property type="match status" value="1"/>
</dbReference>
<gene>
    <name evidence="30" type="primary">mrcB</name>
    <name evidence="30" type="ORF">SG34_024865</name>
</gene>
<organism evidence="30 31">
    <name type="scientific">Thalassomonas viridans</name>
    <dbReference type="NCBI Taxonomy" id="137584"/>
    <lineage>
        <taxon>Bacteria</taxon>
        <taxon>Pseudomonadati</taxon>
        <taxon>Pseudomonadota</taxon>
        <taxon>Gammaproteobacteria</taxon>
        <taxon>Alteromonadales</taxon>
        <taxon>Colwelliaceae</taxon>
        <taxon>Thalassomonas</taxon>
    </lineage>
</organism>
<reference evidence="30 31" key="2">
    <citation type="journal article" date="2022" name="Mar. Drugs">
        <title>Bioassay-Guided Fractionation Leads to the Detection of Cholic Acid Generated by the Rare Thalassomonas sp.</title>
        <authorList>
            <person name="Pheiffer F."/>
            <person name="Schneider Y.K."/>
            <person name="Hansen E.H."/>
            <person name="Andersen J.H."/>
            <person name="Isaksson J."/>
            <person name="Busche T."/>
            <person name="R C."/>
            <person name="Kalinowski J."/>
            <person name="Zyl L.V."/>
            <person name="Trindade M."/>
        </authorList>
    </citation>
    <scope>NUCLEOTIDE SEQUENCE [LARGE SCALE GENOMIC DNA]</scope>
    <source>
        <strain evidence="30 31">XOM25</strain>
    </source>
</reference>
<dbReference type="Gene3D" id="1.10.3810.10">
    <property type="entry name" value="Biosynthetic peptidoglycan transglycosylase-like"/>
    <property type="match status" value="1"/>
</dbReference>
<dbReference type="PIRSF" id="PIRSF002799">
    <property type="entry name" value="PBP_1b"/>
    <property type="match status" value="1"/>
</dbReference>
<keyword evidence="26" id="KW-1133">Transmembrane helix</keyword>
<keyword evidence="14 23" id="KW-0573">Peptidoglycan synthesis</keyword>
<evidence type="ECO:0000256" key="14">
    <source>
        <dbReference type="ARBA" id="ARBA00022984"/>
    </source>
</evidence>
<dbReference type="Gene3D" id="3.30.2060.10">
    <property type="entry name" value="Penicillin-binding protein 1b domain"/>
    <property type="match status" value="1"/>
</dbReference>
<evidence type="ECO:0000256" key="10">
    <source>
        <dbReference type="ARBA" id="ARBA00022676"/>
    </source>
</evidence>